<proteinExistence type="predicted"/>
<evidence type="ECO:0000313" key="1">
    <source>
        <dbReference type="EMBL" id="UWD34952.1"/>
    </source>
</evidence>
<accession>A0ABY5TWC7</accession>
<dbReference type="InterPro" id="IPR011053">
    <property type="entry name" value="Single_hybrid_motif"/>
</dbReference>
<gene>
    <name evidence="1" type="ORF">NX779_04080</name>
</gene>
<sequence>MKKVYKYLTIEKIENKEEYILRLSQQVKEDIQTIGFIQFKNKDKTILEKDDEFMVIEASKTILSFKIPFKAKVVKKNKDAVEDPSILSSDDQTKNWILIVTDIDKDVFESLEDF</sequence>
<name>A0ABY5TWC7_9MOLU</name>
<keyword evidence="2" id="KW-1185">Reference proteome</keyword>
<dbReference type="Proteomes" id="UP001059819">
    <property type="component" value="Chromosome"/>
</dbReference>
<evidence type="ECO:0000313" key="2">
    <source>
        <dbReference type="Proteomes" id="UP001059819"/>
    </source>
</evidence>
<protein>
    <submittedName>
        <fullName evidence="1">Glycine cleavage system protein H</fullName>
    </submittedName>
</protein>
<reference evidence="1" key="1">
    <citation type="submission" date="2022-08" db="EMBL/GenBank/DDBJ databases">
        <title>Complete genome sequence of Mycoplasma cottewii type strain VIS.</title>
        <authorList>
            <person name="Spergser J."/>
        </authorList>
    </citation>
    <scope>NUCLEOTIDE SEQUENCE</scope>
    <source>
        <strain evidence="1">VIS</strain>
    </source>
</reference>
<dbReference type="InterPro" id="IPR033753">
    <property type="entry name" value="GCV_H/Fam206"/>
</dbReference>
<dbReference type="RefSeq" id="WP_259430120.1">
    <property type="nucleotide sequence ID" value="NZ_CP103424.1"/>
</dbReference>
<dbReference type="EMBL" id="CP103424">
    <property type="protein sequence ID" value="UWD34952.1"/>
    <property type="molecule type" value="Genomic_DNA"/>
</dbReference>
<dbReference type="Pfam" id="PF01597">
    <property type="entry name" value="GCV_H"/>
    <property type="match status" value="1"/>
</dbReference>
<dbReference type="Gene3D" id="2.40.50.100">
    <property type="match status" value="1"/>
</dbReference>
<dbReference type="SUPFAM" id="SSF51230">
    <property type="entry name" value="Single hybrid motif"/>
    <property type="match status" value="1"/>
</dbReference>
<organism evidence="1 2">
    <name type="scientific">Mycoplasma cottewii</name>
    <dbReference type="NCBI Taxonomy" id="51364"/>
    <lineage>
        <taxon>Bacteria</taxon>
        <taxon>Bacillati</taxon>
        <taxon>Mycoplasmatota</taxon>
        <taxon>Mollicutes</taxon>
        <taxon>Mycoplasmataceae</taxon>
        <taxon>Mycoplasma</taxon>
    </lineage>
</organism>